<evidence type="ECO:0000256" key="2">
    <source>
        <dbReference type="SAM" id="Phobius"/>
    </source>
</evidence>
<organism evidence="3 4">
    <name type="scientific">Penaeus vannamei</name>
    <name type="common">Whiteleg shrimp</name>
    <name type="synonym">Litopenaeus vannamei</name>
    <dbReference type="NCBI Taxonomy" id="6689"/>
    <lineage>
        <taxon>Eukaryota</taxon>
        <taxon>Metazoa</taxon>
        <taxon>Ecdysozoa</taxon>
        <taxon>Arthropoda</taxon>
        <taxon>Crustacea</taxon>
        <taxon>Multicrustacea</taxon>
        <taxon>Malacostraca</taxon>
        <taxon>Eumalacostraca</taxon>
        <taxon>Eucarida</taxon>
        <taxon>Decapoda</taxon>
        <taxon>Dendrobranchiata</taxon>
        <taxon>Penaeoidea</taxon>
        <taxon>Penaeidae</taxon>
        <taxon>Penaeus</taxon>
    </lineage>
</organism>
<reference evidence="3 4" key="2">
    <citation type="submission" date="2019-01" db="EMBL/GenBank/DDBJ databases">
        <title>The decoding of complex shrimp genome reveals the adaptation for benthos swimmer, frequently molting mechanism and breeding impact on genome.</title>
        <authorList>
            <person name="Sun Y."/>
            <person name="Gao Y."/>
            <person name="Yu Y."/>
        </authorList>
    </citation>
    <scope>NUCLEOTIDE SEQUENCE [LARGE SCALE GENOMIC DNA]</scope>
    <source>
        <tissue evidence="3">Muscle</tissue>
    </source>
</reference>
<sequence length="444" mass="48851">MFSRLTFGTESTADFGTIMTSWSRSAGQCLKEIFPPASLPLSALLPFFPSTFLGLPSFHLRFLPSQFPIPSFFPSSLLFLLFLISLLSRSLFLFIHLPRPSFLPSLFLSSSLLIPPAYLPLSLSSLAHFLIILLSRPSFLPSPCLSFTLPLPFPFLLLSFFCFPSRLSLSHSPFSSSFLPSSFLFPPPSSFPSLSLFSHFLFLLALFHALPAHRPSRIFFLLPFHLSSYCLLHFISFSYSFVSLPSFLHNNLPDISSISFIPAFPLPPFYPSSFPFSIFAPLLSSSPSFSLCLFLFSPVLLHLSSSPSPSFSLPLSLSTSLPLLPLPRLHFLPHLPFPSFFTLPLSSFFLPSSLPLPSSFFLLLFLFLSPPFAHFLPSFPLPLPSPFSLSLLLPLLPPSPRPSSILPLPPLSPLSPSPPSSPLPTPPLRPPPLDCLGGGGCVQV</sequence>
<feature type="transmembrane region" description="Helical" evidence="2">
    <location>
        <begin position="75"/>
        <end position="97"/>
    </location>
</feature>
<reference evidence="3 4" key="1">
    <citation type="submission" date="2018-04" db="EMBL/GenBank/DDBJ databases">
        <authorList>
            <person name="Zhang X."/>
            <person name="Yuan J."/>
            <person name="Li F."/>
            <person name="Xiang J."/>
        </authorList>
    </citation>
    <scope>NUCLEOTIDE SEQUENCE [LARGE SCALE GENOMIC DNA]</scope>
    <source>
        <tissue evidence="3">Muscle</tissue>
    </source>
</reference>
<gene>
    <name evidence="3" type="ORF">C7M84_003891</name>
</gene>
<feature type="transmembrane region" description="Helical" evidence="2">
    <location>
        <begin position="43"/>
        <end position="63"/>
    </location>
</feature>
<protein>
    <submittedName>
        <fullName evidence="3">Uncharacterized protein</fullName>
    </submittedName>
</protein>
<keyword evidence="2" id="KW-0472">Membrane</keyword>
<name>A0A423TM10_PENVA</name>
<accession>A0A423TM10</accession>
<feature type="transmembrane region" description="Helical" evidence="2">
    <location>
        <begin position="219"/>
        <end position="242"/>
    </location>
</feature>
<evidence type="ECO:0000256" key="1">
    <source>
        <dbReference type="SAM" id="MobiDB-lite"/>
    </source>
</evidence>
<keyword evidence="2" id="KW-0812">Transmembrane</keyword>
<keyword evidence="2" id="KW-1133">Transmembrane helix</keyword>
<dbReference type="Proteomes" id="UP000283509">
    <property type="component" value="Unassembled WGS sequence"/>
</dbReference>
<feature type="transmembrane region" description="Helical" evidence="2">
    <location>
        <begin position="189"/>
        <end position="207"/>
    </location>
</feature>
<evidence type="ECO:0000313" key="4">
    <source>
        <dbReference type="Proteomes" id="UP000283509"/>
    </source>
</evidence>
<evidence type="ECO:0000313" key="3">
    <source>
        <dbReference type="EMBL" id="ROT77483.1"/>
    </source>
</evidence>
<feature type="region of interest" description="Disordered" evidence="1">
    <location>
        <begin position="409"/>
        <end position="444"/>
    </location>
</feature>
<feature type="transmembrane region" description="Helical" evidence="2">
    <location>
        <begin position="117"/>
        <end position="135"/>
    </location>
</feature>
<comment type="caution">
    <text evidence="3">The sequence shown here is derived from an EMBL/GenBank/DDBJ whole genome shotgun (WGS) entry which is preliminary data.</text>
</comment>
<dbReference type="AlphaFoldDB" id="A0A423TM10"/>
<dbReference type="EMBL" id="QCYY01001519">
    <property type="protein sequence ID" value="ROT77483.1"/>
    <property type="molecule type" value="Genomic_DNA"/>
</dbReference>
<proteinExistence type="predicted"/>
<feature type="transmembrane region" description="Helical" evidence="2">
    <location>
        <begin position="147"/>
        <end position="169"/>
    </location>
</feature>
<keyword evidence="4" id="KW-1185">Reference proteome</keyword>
<feature type="compositionally biased region" description="Pro residues" evidence="1">
    <location>
        <begin position="409"/>
        <end position="433"/>
    </location>
</feature>